<evidence type="ECO:0000256" key="2">
    <source>
        <dbReference type="PROSITE-ProRule" id="PRU00335"/>
    </source>
</evidence>
<dbReference type="GO" id="GO:0000976">
    <property type="term" value="F:transcription cis-regulatory region binding"/>
    <property type="evidence" value="ECO:0007669"/>
    <property type="project" value="TreeGrafter"/>
</dbReference>
<feature type="domain" description="HTH tetR-type" evidence="3">
    <location>
        <begin position="6"/>
        <end position="65"/>
    </location>
</feature>
<dbReference type="PANTHER" id="PTHR30055:SF209">
    <property type="entry name" value="POSSIBLE TRANSCRIPTIONAL REGULATORY PROTEIN (PROBABLY TETR-FAMILY)"/>
    <property type="match status" value="1"/>
</dbReference>
<organism evidence="4 5">
    <name type="scientific">Solicola gregarius</name>
    <dbReference type="NCBI Taxonomy" id="2908642"/>
    <lineage>
        <taxon>Bacteria</taxon>
        <taxon>Bacillati</taxon>
        <taxon>Actinomycetota</taxon>
        <taxon>Actinomycetes</taxon>
        <taxon>Propionibacteriales</taxon>
        <taxon>Nocardioidaceae</taxon>
        <taxon>Solicola</taxon>
    </lineage>
</organism>
<keyword evidence="1 2" id="KW-0238">DNA-binding</keyword>
<reference evidence="4" key="1">
    <citation type="submission" date="2022-01" db="EMBL/GenBank/DDBJ databases">
        <title>Nocardioidaceae gen. sp. A5X3R13.</title>
        <authorList>
            <person name="Lopez Marin M.A."/>
            <person name="Uhlik O."/>
        </authorList>
    </citation>
    <scope>NUCLEOTIDE SEQUENCE</scope>
    <source>
        <strain evidence="4">A5X3R13</strain>
    </source>
</reference>
<dbReference type="InterPro" id="IPR009057">
    <property type="entry name" value="Homeodomain-like_sf"/>
</dbReference>
<dbReference type="AlphaFoldDB" id="A0AA46YN43"/>
<accession>A0AA46YN43</accession>
<dbReference type="Pfam" id="PF00440">
    <property type="entry name" value="TetR_N"/>
    <property type="match status" value="1"/>
</dbReference>
<dbReference type="PRINTS" id="PR00455">
    <property type="entry name" value="HTHTETR"/>
</dbReference>
<dbReference type="PANTHER" id="PTHR30055">
    <property type="entry name" value="HTH-TYPE TRANSCRIPTIONAL REGULATOR RUTR"/>
    <property type="match status" value="1"/>
</dbReference>
<dbReference type="RefSeq" id="WP_271635250.1">
    <property type="nucleotide sequence ID" value="NZ_CP094970.1"/>
</dbReference>
<dbReference type="KEGG" id="sgrg:L0C25_04585"/>
<dbReference type="InterPro" id="IPR050109">
    <property type="entry name" value="HTH-type_TetR-like_transc_reg"/>
</dbReference>
<feature type="DNA-binding region" description="H-T-H motif" evidence="2">
    <location>
        <begin position="28"/>
        <end position="47"/>
    </location>
</feature>
<sequence>MRSDGRRNRAELLQAAGELVRESGSSVTMNAIAESAGLSVATAYRHFPSLESLFEAYMLDVAHELRTYSLSLETPGSLLLPRVARKWVDLCLVHGPATVHMRSRRGYLARLRQGADYLLALRDALLRPILQAAEAQGLELEVHDEERALFLWNILFDPREILDLHAEMELTAAQCAEQLLAVFEGSLARWVSYR</sequence>
<evidence type="ECO:0000313" key="4">
    <source>
        <dbReference type="EMBL" id="UYM06358.1"/>
    </source>
</evidence>
<dbReference type="InterPro" id="IPR001647">
    <property type="entry name" value="HTH_TetR"/>
</dbReference>
<dbReference type="SUPFAM" id="SSF46689">
    <property type="entry name" value="Homeodomain-like"/>
    <property type="match status" value="1"/>
</dbReference>
<dbReference type="PROSITE" id="PS50977">
    <property type="entry name" value="HTH_TETR_2"/>
    <property type="match status" value="1"/>
</dbReference>
<name>A0AA46YN43_9ACTN</name>
<dbReference type="GO" id="GO:0003700">
    <property type="term" value="F:DNA-binding transcription factor activity"/>
    <property type="evidence" value="ECO:0007669"/>
    <property type="project" value="TreeGrafter"/>
</dbReference>
<gene>
    <name evidence="4" type="ORF">L0C25_04585</name>
</gene>
<protein>
    <submittedName>
        <fullName evidence="4">TetR/AcrR family transcriptional regulator</fullName>
    </submittedName>
</protein>
<evidence type="ECO:0000259" key="3">
    <source>
        <dbReference type="PROSITE" id="PS50977"/>
    </source>
</evidence>
<dbReference type="Gene3D" id="1.10.357.10">
    <property type="entry name" value="Tetracycline Repressor, domain 2"/>
    <property type="match status" value="1"/>
</dbReference>
<proteinExistence type="predicted"/>
<evidence type="ECO:0000313" key="5">
    <source>
        <dbReference type="Proteomes" id="UP001164390"/>
    </source>
</evidence>
<keyword evidence="5" id="KW-1185">Reference proteome</keyword>
<evidence type="ECO:0000256" key="1">
    <source>
        <dbReference type="ARBA" id="ARBA00023125"/>
    </source>
</evidence>
<dbReference type="Proteomes" id="UP001164390">
    <property type="component" value="Chromosome"/>
</dbReference>
<dbReference type="EMBL" id="CP094970">
    <property type="protein sequence ID" value="UYM06358.1"/>
    <property type="molecule type" value="Genomic_DNA"/>
</dbReference>